<dbReference type="AlphaFoldDB" id="A0A7K1UJJ6"/>
<comment type="caution">
    <text evidence="1">The sequence shown here is derived from an EMBL/GenBank/DDBJ whole genome shotgun (WGS) entry which is preliminary data.</text>
</comment>
<proteinExistence type="predicted"/>
<reference evidence="1 2" key="1">
    <citation type="submission" date="2019-12" db="EMBL/GenBank/DDBJ databases">
        <title>Nesterenkonia muleiensis sp. nov., a novel actinobacterium isolated from sap of Populus euphratica.</title>
        <authorList>
            <person name="Wang R."/>
        </authorList>
    </citation>
    <scope>NUCLEOTIDE SEQUENCE [LARGE SCALE GENOMIC DNA]</scope>
    <source>
        <strain evidence="1 2">F10</strain>
    </source>
</reference>
<accession>A0A7K1UJJ6</accession>
<sequence>MEDPEKEIRFIKDSIRLLKDDVETTLLSRGWAVTDLDVADEEPLEWFWPPTAPVGYGGTREWGDTVPADLRERRPGMYPPRQTPWTAPTRLTKEGEHWRLDYGAAIAQRPDESKRYSSEAELIADLERIEWWPMSVEEARRIRCERVFEVISAAAWDQHYQAVFPTEPYLSRVESVGEPGGRFPEQGSRSAQRQLIDADAWVSAVRTARAGGESWGTGRPEKQ</sequence>
<dbReference type="RefSeq" id="WP_157323851.1">
    <property type="nucleotide sequence ID" value="NZ_BMFX01000002.1"/>
</dbReference>
<name>A0A7K1UJJ6_9MICC</name>
<evidence type="ECO:0000313" key="1">
    <source>
        <dbReference type="EMBL" id="MVT26668.1"/>
    </source>
</evidence>
<gene>
    <name evidence="1" type="ORF">GNZ21_09910</name>
</gene>
<dbReference type="OrthoDB" id="5147109at2"/>
<organism evidence="1 2">
    <name type="scientific">Nesterenkonia alkaliphila</name>
    <dbReference type="NCBI Taxonomy" id="1463631"/>
    <lineage>
        <taxon>Bacteria</taxon>
        <taxon>Bacillati</taxon>
        <taxon>Actinomycetota</taxon>
        <taxon>Actinomycetes</taxon>
        <taxon>Micrococcales</taxon>
        <taxon>Micrococcaceae</taxon>
        <taxon>Nesterenkonia</taxon>
    </lineage>
</organism>
<evidence type="ECO:0000313" key="2">
    <source>
        <dbReference type="Proteomes" id="UP000460157"/>
    </source>
</evidence>
<dbReference type="Proteomes" id="UP000460157">
    <property type="component" value="Unassembled WGS sequence"/>
</dbReference>
<keyword evidence="2" id="KW-1185">Reference proteome</keyword>
<dbReference type="EMBL" id="WRPM01000070">
    <property type="protein sequence ID" value="MVT26668.1"/>
    <property type="molecule type" value="Genomic_DNA"/>
</dbReference>
<protein>
    <submittedName>
        <fullName evidence="1">Uncharacterized protein</fullName>
    </submittedName>
</protein>